<dbReference type="PANTHER" id="PTHR21017">
    <property type="entry name" value="NIPSNAP-RELATED"/>
    <property type="match status" value="1"/>
</dbReference>
<protein>
    <recommendedName>
        <fullName evidence="2">NIPSNAP domain-containing protein</fullName>
    </recommendedName>
</protein>
<dbReference type="KEGG" id="bgm:CAL15_01180"/>
<organism evidence="3 4">
    <name type="scientific">Bordetella genomosp. 13</name>
    <dbReference type="NCBI Taxonomy" id="463040"/>
    <lineage>
        <taxon>Bacteria</taxon>
        <taxon>Pseudomonadati</taxon>
        <taxon>Pseudomonadota</taxon>
        <taxon>Betaproteobacteria</taxon>
        <taxon>Burkholderiales</taxon>
        <taxon>Alcaligenaceae</taxon>
        <taxon>Bordetella</taxon>
    </lineage>
</organism>
<accession>A0A1W6Z6R2</accession>
<reference evidence="3 4" key="1">
    <citation type="submission" date="2017-05" db="EMBL/GenBank/DDBJ databases">
        <title>Complete and WGS of Bordetella genogroups.</title>
        <authorList>
            <person name="Spilker T."/>
            <person name="LiPuma J."/>
        </authorList>
    </citation>
    <scope>NUCLEOTIDE SEQUENCE [LARGE SCALE GENOMIC DNA]</scope>
    <source>
        <strain evidence="3 4">AU7206</strain>
    </source>
</reference>
<dbReference type="STRING" id="463040.CAL15_01180"/>
<dbReference type="Proteomes" id="UP000194161">
    <property type="component" value="Chromosome"/>
</dbReference>
<gene>
    <name evidence="3" type="ORF">CAL15_01180</name>
</gene>
<evidence type="ECO:0000256" key="1">
    <source>
        <dbReference type="ARBA" id="ARBA00005291"/>
    </source>
</evidence>
<proteinExistence type="inferred from homology"/>
<feature type="domain" description="NIPSNAP" evidence="2">
    <location>
        <begin position="4"/>
        <end position="98"/>
    </location>
</feature>
<feature type="domain" description="NIPSNAP" evidence="2">
    <location>
        <begin position="112"/>
        <end position="204"/>
    </location>
</feature>
<keyword evidence="4" id="KW-1185">Reference proteome</keyword>
<evidence type="ECO:0000259" key="2">
    <source>
        <dbReference type="Pfam" id="PF07978"/>
    </source>
</evidence>
<dbReference type="Pfam" id="PF07978">
    <property type="entry name" value="NIPSNAP"/>
    <property type="match status" value="2"/>
</dbReference>
<dbReference type="InterPro" id="IPR051557">
    <property type="entry name" value="NipSnap_domain"/>
</dbReference>
<evidence type="ECO:0000313" key="3">
    <source>
        <dbReference type="EMBL" id="ARP93116.1"/>
    </source>
</evidence>
<sequence>MIHEYRTYTIEPGQLDTYLALAESKVVPIRNDDYGLLTAFWTSEFGVLNQVHHIWEYQSVDHRQQLRHELAQNRRWCDEFLAGAWPTMQTQEVRFMRPQGQLGQIASHSAFYERRIYRCPAGKFTDLGLAVQGRPRDPAASLFGVWISESPQPNEVVEIVAYPDLHSRLADRTTAAPQRDWLSQHAALLQHVESTMLLPIGISPVK</sequence>
<dbReference type="OrthoDB" id="8905985at2"/>
<dbReference type="SUPFAM" id="SSF54909">
    <property type="entry name" value="Dimeric alpha+beta barrel"/>
    <property type="match status" value="2"/>
</dbReference>
<evidence type="ECO:0000313" key="4">
    <source>
        <dbReference type="Proteomes" id="UP000194161"/>
    </source>
</evidence>
<comment type="similarity">
    <text evidence="1">Belongs to the NipSnap family.</text>
</comment>
<dbReference type="Gene3D" id="3.30.70.100">
    <property type="match status" value="2"/>
</dbReference>
<dbReference type="AlphaFoldDB" id="A0A1W6Z6R2"/>
<dbReference type="InterPro" id="IPR012577">
    <property type="entry name" value="NIPSNAP"/>
</dbReference>
<name>A0A1W6Z6R2_9BORD</name>
<dbReference type="EMBL" id="CP021111">
    <property type="protein sequence ID" value="ARP93116.1"/>
    <property type="molecule type" value="Genomic_DNA"/>
</dbReference>
<dbReference type="RefSeq" id="WP_086076953.1">
    <property type="nucleotide sequence ID" value="NZ_CP021111.1"/>
</dbReference>
<dbReference type="InterPro" id="IPR011008">
    <property type="entry name" value="Dimeric_a/b-barrel"/>
</dbReference>
<dbReference type="PANTHER" id="PTHR21017:SF17">
    <property type="entry name" value="PROTEIN NIPSNAP"/>
    <property type="match status" value="1"/>
</dbReference>